<feature type="binding site" evidence="8">
    <location>
        <position position="61"/>
    </location>
    <ligand>
        <name>beta-alanine</name>
        <dbReference type="ChEBI" id="CHEBI:57966"/>
    </ligand>
</feature>
<dbReference type="UniPathway" id="UPA00028">
    <property type="reaction ID" value="UER00005"/>
</dbReference>
<comment type="catalytic activity">
    <reaction evidence="7 8">
        <text>(R)-pantoate + beta-alanine + ATP = (R)-pantothenate + AMP + diphosphate + H(+)</text>
        <dbReference type="Rhea" id="RHEA:10912"/>
        <dbReference type="ChEBI" id="CHEBI:15378"/>
        <dbReference type="ChEBI" id="CHEBI:15980"/>
        <dbReference type="ChEBI" id="CHEBI:29032"/>
        <dbReference type="ChEBI" id="CHEBI:30616"/>
        <dbReference type="ChEBI" id="CHEBI:33019"/>
        <dbReference type="ChEBI" id="CHEBI:57966"/>
        <dbReference type="ChEBI" id="CHEBI:456215"/>
        <dbReference type="EC" id="6.3.2.1"/>
    </reaction>
</comment>
<evidence type="ECO:0000313" key="9">
    <source>
        <dbReference type="EMBL" id="TCS88543.1"/>
    </source>
</evidence>
<dbReference type="OrthoDB" id="9773087at2"/>
<feature type="binding site" evidence="8">
    <location>
        <begin position="184"/>
        <end position="187"/>
    </location>
    <ligand>
        <name>ATP</name>
        <dbReference type="ChEBI" id="CHEBI:30616"/>
    </ligand>
</feature>
<name>A0A4R3KUP3_9FIRM</name>
<accession>A0A4R3KUP3</accession>
<dbReference type="CDD" id="cd00560">
    <property type="entry name" value="PanC"/>
    <property type="match status" value="1"/>
</dbReference>
<comment type="caution">
    <text evidence="9">The sequence shown here is derived from an EMBL/GenBank/DDBJ whole genome shotgun (WGS) entry which is preliminary data.</text>
</comment>
<dbReference type="Gene3D" id="3.40.50.620">
    <property type="entry name" value="HUPs"/>
    <property type="match status" value="1"/>
</dbReference>
<sequence length="281" mass="32130">MQVIDSIKKMKDEIKKAKKGNLSIGFVPTMGYLHEGHISLIKRAKLENDLVVTSIFVNPTQFAPNEDFEKYPRDEKRDLKKCEENGSDIVFLPQKEEMYPEDFYTFVEVEKLGDRLCGKSRPTHFRGVTTVLTKFFNIIQPDRAYFGQKDAQQLVIVKKMVEDLNMDVEIIGCPIVREKNGLAISSRNTYLSAEEREDALLLYKSLVLAKNLIEKGETNIHKIKEQMENIILSGKNNTIDYIEFVDLKTLDPVSKIEDKVLIAIAVKVGNTRLIDNMIVSI</sequence>
<feature type="binding site" evidence="8">
    <location>
        <begin position="147"/>
        <end position="150"/>
    </location>
    <ligand>
        <name>ATP</name>
        <dbReference type="ChEBI" id="CHEBI:30616"/>
    </ligand>
</feature>
<dbReference type="NCBIfam" id="TIGR00125">
    <property type="entry name" value="cyt_tran_rel"/>
    <property type="match status" value="1"/>
</dbReference>
<keyword evidence="6 8" id="KW-0067">ATP-binding</keyword>
<feature type="binding site" evidence="8">
    <location>
        <position position="176"/>
    </location>
    <ligand>
        <name>ATP</name>
        <dbReference type="ChEBI" id="CHEBI:30616"/>
    </ligand>
</feature>
<dbReference type="EMBL" id="SMAE01000008">
    <property type="protein sequence ID" value="TCS88543.1"/>
    <property type="molecule type" value="Genomic_DNA"/>
</dbReference>
<dbReference type="GO" id="GO:0015940">
    <property type="term" value="P:pantothenate biosynthetic process"/>
    <property type="evidence" value="ECO:0007669"/>
    <property type="project" value="UniProtKB-UniRule"/>
</dbReference>
<evidence type="ECO:0000256" key="6">
    <source>
        <dbReference type="ARBA" id="ARBA00022840"/>
    </source>
</evidence>
<feature type="binding site" evidence="8">
    <location>
        <position position="61"/>
    </location>
    <ligand>
        <name>(R)-pantoate</name>
        <dbReference type="ChEBI" id="CHEBI:15980"/>
    </ligand>
</feature>
<dbReference type="NCBIfam" id="TIGR00018">
    <property type="entry name" value="panC"/>
    <property type="match status" value="1"/>
</dbReference>
<dbReference type="InterPro" id="IPR042176">
    <property type="entry name" value="Pantoate_ligase_C"/>
</dbReference>
<dbReference type="Pfam" id="PF02569">
    <property type="entry name" value="Pantoate_ligase"/>
    <property type="match status" value="1"/>
</dbReference>
<dbReference type="Proteomes" id="UP000294567">
    <property type="component" value="Unassembled WGS sequence"/>
</dbReference>
<evidence type="ECO:0000256" key="1">
    <source>
        <dbReference type="ARBA" id="ARBA00004990"/>
    </source>
</evidence>
<feature type="binding site" evidence="8">
    <location>
        <begin position="30"/>
        <end position="37"/>
    </location>
    <ligand>
        <name>ATP</name>
        <dbReference type="ChEBI" id="CHEBI:30616"/>
    </ligand>
</feature>
<comment type="pathway">
    <text evidence="1 8">Cofactor biosynthesis; (R)-pantothenate biosynthesis; (R)-pantothenate from (R)-pantoate and beta-alanine: step 1/1.</text>
</comment>
<organism evidence="9 10">
    <name type="scientific">Keratinibaculum paraultunense</name>
    <dbReference type="NCBI Taxonomy" id="1278232"/>
    <lineage>
        <taxon>Bacteria</taxon>
        <taxon>Bacillati</taxon>
        <taxon>Bacillota</taxon>
        <taxon>Tissierellia</taxon>
        <taxon>Tissierellales</taxon>
        <taxon>Tepidimicrobiaceae</taxon>
        <taxon>Keratinibaculum</taxon>
    </lineage>
</organism>
<dbReference type="FunFam" id="3.30.1300.10:FF:000001">
    <property type="entry name" value="Pantothenate synthetase"/>
    <property type="match status" value="1"/>
</dbReference>
<dbReference type="PANTHER" id="PTHR21299:SF1">
    <property type="entry name" value="PANTOATE--BETA-ALANINE LIGASE"/>
    <property type="match status" value="1"/>
</dbReference>
<dbReference type="GO" id="GO:0005524">
    <property type="term" value="F:ATP binding"/>
    <property type="evidence" value="ECO:0007669"/>
    <property type="project" value="UniProtKB-KW"/>
</dbReference>
<evidence type="ECO:0000256" key="4">
    <source>
        <dbReference type="ARBA" id="ARBA00022655"/>
    </source>
</evidence>
<dbReference type="PANTHER" id="PTHR21299">
    <property type="entry name" value="CYTIDYLATE KINASE/PANTOATE-BETA-ALANINE LIGASE"/>
    <property type="match status" value="1"/>
</dbReference>
<dbReference type="RefSeq" id="WP_132028066.1">
    <property type="nucleotide sequence ID" value="NZ_CP068564.1"/>
</dbReference>
<feature type="binding site" evidence="8">
    <location>
        <position position="153"/>
    </location>
    <ligand>
        <name>(R)-pantoate</name>
        <dbReference type="ChEBI" id="CHEBI:15980"/>
    </ligand>
</feature>
<dbReference type="InterPro" id="IPR014729">
    <property type="entry name" value="Rossmann-like_a/b/a_fold"/>
</dbReference>
<evidence type="ECO:0000256" key="2">
    <source>
        <dbReference type="ARBA" id="ARBA00009256"/>
    </source>
</evidence>
<comment type="miscellaneous">
    <text evidence="8">The reaction proceeds by a bi uni uni bi ping pong mechanism.</text>
</comment>
<evidence type="ECO:0000256" key="7">
    <source>
        <dbReference type="ARBA" id="ARBA00048258"/>
    </source>
</evidence>
<protein>
    <recommendedName>
        <fullName evidence="8">Pantothenate synthetase</fullName>
        <shortName evidence="8">PS</shortName>
        <ecNumber evidence="8">6.3.2.1</ecNumber>
    </recommendedName>
    <alternativeName>
        <fullName evidence="8">Pantoate--beta-alanine ligase</fullName>
    </alternativeName>
    <alternativeName>
        <fullName evidence="8">Pantoate-activating enzyme</fullName>
    </alternativeName>
</protein>
<keyword evidence="5 8" id="KW-0547">Nucleotide-binding</keyword>
<keyword evidence="8" id="KW-0963">Cytoplasm</keyword>
<dbReference type="EC" id="6.3.2.1" evidence="8"/>
<evidence type="ECO:0000256" key="8">
    <source>
        <dbReference type="HAMAP-Rule" id="MF_00158"/>
    </source>
</evidence>
<evidence type="ECO:0000256" key="3">
    <source>
        <dbReference type="ARBA" id="ARBA00022598"/>
    </source>
</evidence>
<dbReference type="SUPFAM" id="SSF52374">
    <property type="entry name" value="Nucleotidylyl transferase"/>
    <property type="match status" value="1"/>
</dbReference>
<dbReference type="FunFam" id="3.40.50.620:FF:000013">
    <property type="entry name" value="Pantothenate synthetase"/>
    <property type="match status" value="1"/>
</dbReference>
<keyword evidence="4 8" id="KW-0566">Pantothenate biosynthesis</keyword>
<reference evidence="9 10" key="1">
    <citation type="submission" date="2019-03" db="EMBL/GenBank/DDBJ databases">
        <title>Genomic Encyclopedia of Type Strains, Phase IV (KMG-IV): sequencing the most valuable type-strain genomes for metagenomic binning, comparative biology and taxonomic classification.</title>
        <authorList>
            <person name="Goeker M."/>
        </authorList>
    </citation>
    <scope>NUCLEOTIDE SEQUENCE [LARGE SCALE GENOMIC DNA]</scope>
    <source>
        <strain evidence="9 10">DSM 26752</strain>
    </source>
</reference>
<dbReference type="GO" id="GO:0004592">
    <property type="term" value="F:pantoate-beta-alanine ligase activity"/>
    <property type="evidence" value="ECO:0007669"/>
    <property type="project" value="UniProtKB-UniRule"/>
</dbReference>
<dbReference type="InterPro" id="IPR004821">
    <property type="entry name" value="Cyt_trans-like"/>
</dbReference>
<comment type="similarity">
    <text evidence="2 8">Belongs to the pantothenate synthetase family.</text>
</comment>
<keyword evidence="10" id="KW-1185">Reference proteome</keyword>
<comment type="subcellular location">
    <subcellularLocation>
        <location evidence="8">Cytoplasm</location>
    </subcellularLocation>
</comment>
<feature type="active site" description="Proton donor" evidence="8">
    <location>
        <position position="37"/>
    </location>
</feature>
<evidence type="ECO:0000313" key="10">
    <source>
        <dbReference type="Proteomes" id="UP000294567"/>
    </source>
</evidence>
<dbReference type="Gene3D" id="3.30.1300.10">
    <property type="entry name" value="Pantoate-beta-alanine ligase, C-terminal domain"/>
    <property type="match status" value="1"/>
</dbReference>
<dbReference type="InterPro" id="IPR003721">
    <property type="entry name" value="Pantoate_ligase"/>
</dbReference>
<keyword evidence="3 8" id="KW-0436">Ligase</keyword>
<comment type="function">
    <text evidence="8">Catalyzes the condensation of pantoate with beta-alanine in an ATP-dependent reaction via a pantoyl-adenylate intermediate.</text>
</comment>
<dbReference type="GO" id="GO:0005829">
    <property type="term" value="C:cytosol"/>
    <property type="evidence" value="ECO:0007669"/>
    <property type="project" value="TreeGrafter"/>
</dbReference>
<proteinExistence type="inferred from homology"/>
<dbReference type="HAMAP" id="MF_00158">
    <property type="entry name" value="PanC"/>
    <property type="match status" value="1"/>
</dbReference>
<comment type="subunit">
    <text evidence="8">Homodimer.</text>
</comment>
<gene>
    <name evidence="8" type="primary">panC</name>
    <name evidence="9" type="ORF">EDD65_10877</name>
</gene>
<evidence type="ECO:0000256" key="5">
    <source>
        <dbReference type="ARBA" id="ARBA00022741"/>
    </source>
</evidence>
<dbReference type="AlphaFoldDB" id="A0A4R3KUP3"/>